<dbReference type="PANTHER" id="PTHR35567:SF1">
    <property type="entry name" value="CONSERVED FUNGAL PROTEIN (AFU_ORTHOLOGUE AFUA_1G14230)"/>
    <property type="match status" value="1"/>
</dbReference>
<sequence length="169" mass="18651">MVNNKLYCVLLMELVCHGAMAVETTIPSIIQVPAGNVKLVTLHATGEQIYQCVLKETAYKWIVSPKAVLMDEQGQQVGTHSKGPTWQYKDGSRVTGKISQKTDEPRHKAMPWLLIEVVDHKGEGVFSAVSYINRINTQGGLEPTSPCDNNHLGSEKAAAYTADYIFYAK</sequence>
<dbReference type="PANTHER" id="PTHR35567">
    <property type="entry name" value="MALATE DEHYDROGENASE (AFU_ORTHOLOGUE AFUA_2G13800)"/>
    <property type="match status" value="1"/>
</dbReference>
<evidence type="ECO:0008006" key="5">
    <source>
        <dbReference type="Google" id="ProtNLM"/>
    </source>
</evidence>
<dbReference type="Pfam" id="PF11937">
    <property type="entry name" value="DUF3455"/>
    <property type="match status" value="1"/>
</dbReference>
<evidence type="ECO:0000256" key="1">
    <source>
        <dbReference type="SAM" id="MobiDB-lite"/>
    </source>
</evidence>
<reference evidence="4" key="1">
    <citation type="submission" date="2017-02" db="EMBL/GenBank/DDBJ databases">
        <authorList>
            <person name="Daims H."/>
        </authorList>
    </citation>
    <scope>NUCLEOTIDE SEQUENCE [LARGE SCALE GENOMIC DNA]</scope>
</reference>
<gene>
    <name evidence="3" type="ORF">CRENPOLYSF1_90089</name>
</gene>
<dbReference type="EMBL" id="FUKI01000170">
    <property type="protein sequence ID" value="SJM96485.1"/>
    <property type="molecule type" value="Genomic_DNA"/>
</dbReference>
<name>A0A1R4HJT3_9GAMM</name>
<proteinExistence type="predicted"/>
<feature type="region of interest" description="Disordered" evidence="1">
    <location>
        <begin position="78"/>
        <end position="101"/>
    </location>
</feature>
<organism evidence="3 4">
    <name type="scientific">Crenothrix polyspora</name>
    <dbReference type="NCBI Taxonomy" id="360316"/>
    <lineage>
        <taxon>Bacteria</taxon>
        <taxon>Pseudomonadati</taxon>
        <taxon>Pseudomonadota</taxon>
        <taxon>Gammaproteobacteria</taxon>
        <taxon>Methylococcales</taxon>
        <taxon>Crenotrichaceae</taxon>
        <taxon>Crenothrix</taxon>
    </lineage>
</organism>
<evidence type="ECO:0000313" key="3">
    <source>
        <dbReference type="EMBL" id="SJM96485.1"/>
    </source>
</evidence>
<feature type="signal peptide" evidence="2">
    <location>
        <begin position="1"/>
        <end position="21"/>
    </location>
</feature>
<dbReference type="RefSeq" id="WP_245808054.1">
    <property type="nucleotide sequence ID" value="NZ_FUKI01000170.1"/>
</dbReference>
<accession>A0A1R4HJT3</accession>
<dbReference type="InterPro" id="IPR021851">
    <property type="entry name" value="DUF3455"/>
</dbReference>
<evidence type="ECO:0000313" key="4">
    <source>
        <dbReference type="Proteomes" id="UP000195667"/>
    </source>
</evidence>
<feature type="chain" id="PRO_5012616472" description="DUF3455 domain-containing protein" evidence="2">
    <location>
        <begin position="22"/>
        <end position="169"/>
    </location>
</feature>
<keyword evidence="2" id="KW-0732">Signal</keyword>
<evidence type="ECO:0000256" key="2">
    <source>
        <dbReference type="SAM" id="SignalP"/>
    </source>
</evidence>
<dbReference type="Proteomes" id="UP000195667">
    <property type="component" value="Unassembled WGS sequence"/>
</dbReference>
<keyword evidence="4" id="KW-1185">Reference proteome</keyword>
<protein>
    <recommendedName>
        <fullName evidence="5">DUF3455 domain-containing protein</fullName>
    </recommendedName>
</protein>
<dbReference type="AlphaFoldDB" id="A0A1R4HJT3"/>